<dbReference type="Pfam" id="PF13361">
    <property type="entry name" value="UvrD_C"/>
    <property type="match status" value="1"/>
</dbReference>
<keyword evidence="2 10" id="KW-0547">Nucleotide-binding</keyword>
<dbReference type="InterPro" id="IPR027417">
    <property type="entry name" value="P-loop_NTPase"/>
</dbReference>
<proteinExistence type="inferred from homology"/>
<protein>
    <recommendedName>
        <fullName evidence="8">DNA 3'-5' helicase</fullName>
        <ecNumber evidence="8">5.6.2.4</ecNumber>
    </recommendedName>
</protein>
<comment type="catalytic activity">
    <reaction evidence="9">
        <text>ATP + H2O = ADP + phosphate + H(+)</text>
        <dbReference type="Rhea" id="RHEA:13065"/>
        <dbReference type="ChEBI" id="CHEBI:15377"/>
        <dbReference type="ChEBI" id="CHEBI:15378"/>
        <dbReference type="ChEBI" id="CHEBI:30616"/>
        <dbReference type="ChEBI" id="CHEBI:43474"/>
        <dbReference type="ChEBI" id="CHEBI:456216"/>
        <dbReference type="EC" id="5.6.2.4"/>
    </reaction>
</comment>
<dbReference type="InterPro" id="IPR000212">
    <property type="entry name" value="DNA_helicase_UvrD/REP"/>
</dbReference>
<dbReference type="Gene3D" id="1.10.486.10">
    <property type="entry name" value="PCRA, domain 4"/>
    <property type="match status" value="1"/>
</dbReference>
<dbReference type="CDD" id="cd17932">
    <property type="entry name" value="DEXQc_UvrD"/>
    <property type="match status" value="1"/>
</dbReference>
<keyword evidence="4 10" id="KW-0347">Helicase</keyword>
<dbReference type="PROSITE" id="PS51198">
    <property type="entry name" value="UVRD_HELICASE_ATP_BIND"/>
    <property type="match status" value="1"/>
</dbReference>
<keyword evidence="5 10" id="KW-0067">ATP-binding</keyword>
<comment type="similarity">
    <text evidence="1">Belongs to the helicase family. UvrD subfamily.</text>
</comment>
<evidence type="ECO:0000256" key="8">
    <source>
        <dbReference type="ARBA" id="ARBA00034808"/>
    </source>
</evidence>
<dbReference type="InterPro" id="IPR014016">
    <property type="entry name" value="UvrD-like_ATP-bd"/>
</dbReference>
<evidence type="ECO:0000259" key="12">
    <source>
        <dbReference type="PROSITE" id="PS51217"/>
    </source>
</evidence>
<reference evidence="13 14" key="1">
    <citation type="journal article" date="2016" name="Nat. Commun.">
        <title>Thousands of microbial genomes shed light on interconnected biogeochemical processes in an aquifer system.</title>
        <authorList>
            <person name="Anantharaman K."/>
            <person name="Brown C.T."/>
            <person name="Hug L.A."/>
            <person name="Sharon I."/>
            <person name="Castelle C.J."/>
            <person name="Probst A.J."/>
            <person name="Thomas B.C."/>
            <person name="Singh A."/>
            <person name="Wilkins M.J."/>
            <person name="Karaoz U."/>
            <person name="Brodie E.L."/>
            <person name="Williams K.H."/>
            <person name="Hubbard S.S."/>
            <person name="Banfield J.F."/>
        </authorList>
    </citation>
    <scope>NUCLEOTIDE SEQUENCE [LARGE SCALE GENOMIC DNA]</scope>
</reference>
<dbReference type="GO" id="GO:0005829">
    <property type="term" value="C:cytosol"/>
    <property type="evidence" value="ECO:0007669"/>
    <property type="project" value="TreeGrafter"/>
</dbReference>
<feature type="binding site" evidence="10">
    <location>
        <begin position="44"/>
        <end position="51"/>
    </location>
    <ligand>
        <name>ATP</name>
        <dbReference type="ChEBI" id="CHEBI:30616"/>
    </ligand>
</feature>
<evidence type="ECO:0000256" key="3">
    <source>
        <dbReference type="ARBA" id="ARBA00022801"/>
    </source>
</evidence>
<dbReference type="GO" id="GO:0003677">
    <property type="term" value="F:DNA binding"/>
    <property type="evidence" value="ECO:0007669"/>
    <property type="project" value="InterPro"/>
</dbReference>
<evidence type="ECO:0000256" key="2">
    <source>
        <dbReference type="ARBA" id="ARBA00022741"/>
    </source>
</evidence>
<dbReference type="GO" id="GO:0000725">
    <property type="term" value="P:recombinational repair"/>
    <property type="evidence" value="ECO:0007669"/>
    <property type="project" value="TreeGrafter"/>
</dbReference>
<gene>
    <name evidence="13" type="ORF">A3K49_05480</name>
</gene>
<dbReference type="Gene3D" id="3.40.50.300">
    <property type="entry name" value="P-loop containing nucleotide triphosphate hydrolases"/>
    <property type="match status" value="2"/>
</dbReference>
<dbReference type="GO" id="GO:0043138">
    <property type="term" value="F:3'-5' DNA helicase activity"/>
    <property type="evidence" value="ECO:0007669"/>
    <property type="project" value="UniProtKB-EC"/>
</dbReference>
<feature type="domain" description="UvrD-like helicase ATP-binding" evidence="11">
    <location>
        <begin position="23"/>
        <end position="307"/>
    </location>
</feature>
<dbReference type="GO" id="GO:0016887">
    <property type="term" value="F:ATP hydrolysis activity"/>
    <property type="evidence" value="ECO:0007669"/>
    <property type="project" value="RHEA"/>
</dbReference>
<evidence type="ECO:0000313" key="13">
    <source>
        <dbReference type="EMBL" id="OGC28406.1"/>
    </source>
</evidence>
<comment type="catalytic activity">
    <reaction evidence="7">
        <text>Couples ATP hydrolysis with the unwinding of duplex DNA by translocating in the 3'-5' direction.</text>
        <dbReference type="EC" id="5.6.2.4"/>
    </reaction>
</comment>
<dbReference type="PROSITE" id="PS51217">
    <property type="entry name" value="UVRD_HELICASE_CTER"/>
    <property type="match status" value="1"/>
</dbReference>
<sequence length="707" mass="80800">MEHKYVLKNYFGAARNYQINYQKELTEEQLPIVTAPGGPMLVIAGAGSGKTRTITYRVAYLVESGVPLDRIMLVTFTNKAAREMVSRVESLLKLDIRELCGGTFHHVGNMILRRHAKLIGYESNFTILDRADAKDLIDNCVADCGIDTKAKRFPKGDSLAGLFGLAVNTGRQVPDVIARNYAQFEPQTEEIEQVYKMYNQHKRKSNLMDFDDLLFNWWKLLAEHDEVAKRYAGKFLHLLVDEYQDTNHLQAKIMDVIAREHRNIMVVGDDSQSIYSFRGAHFKNIINFPKVYPDAVVHMLEVNHRSTPEILMIANASISLAKEKFDKRLKANRPNGEKPAVVPLINVFSQASFIAQRMLELRDEGDSLNGMAVLYRSHYQSMEIQMELTKRGIPFEVRSGIRFFEEAHIKDVLAFLKIFHNPKDEISWTRILKLLPKVGPRTAEKVFQHISQTIDAVAAITAEQSVGLVPAAAQRDFKIFQQTLRDLQDKIDSPAEMIKIIAGSNYAEYIKGQYANFRERLEDLEQLGSYATQFKSLEDLLSSLALVSGIESETIVDGGEVEKEACVLSSVHQAKGLEWKTVFVVWLADGRFPSYLSFNKDEEMEEERRLFYVAVTRAKDNLYLTYPLVYSGYEGEVILKESRFLEEIPEGYYEKWAVEEEKRSSWPGSGWEEKNEEVIDLSDYREVKVQDKRDNFEAIDISELMGG</sequence>
<name>A0A1F4T718_UNCSA</name>
<dbReference type="Gene3D" id="1.10.10.160">
    <property type="match status" value="1"/>
</dbReference>
<evidence type="ECO:0000256" key="6">
    <source>
        <dbReference type="ARBA" id="ARBA00023235"/>
    </source>
</evidence>
<evidence type="ECO:0000256" key="5">
    <source>
        <dbReference type="ARBA" id="ARBA00022840"/>
    </source>
</evidence>
<evidence type="ECO:0000313" key="14">
    <source>
        <dbReference type="Proteomes" id="UP000178602"/>
    </source>
</evidence>
<dbReference type="EC" id="5.6.2.4" evidence="8"/>
<evidence type="ECO:0000256" key="7">
    <source>
        <dbReference type="ARBA" id="ARBA00034617"/>
    </source>
</evidence>
<feature type="domain" description="UvrD-like helicase C-terminal" evidence="12">
    <location>
        <begin position="308"/>
        <end position="576"/>
    </location>
</feature>
<keyword evidence="6" id="KW-0413">Isomerase</keyword>
<evidence type="ECO:0000259" key="11">
    <source>
        <dbReference type="PROSITE" id="PS51198"/>
    </source>
</evidence>
<evidence type="ECO:0000256" key="1">
    <source>
        <dbReference type="ARBA" id="ARBA00009922"/>
    </source>
</evidence>
<accession>A0A1F4T718</accession>
<dbReference type="InterPro" id="IPR013986">
    <property type="entry name" value="DExx_box_DNA_helicase_dom_sf"/>
</dbReference>
<comment type="caution">
    <text evidence="13">The sequence shown here is derived from an EMBL/GenBank/DDBJ whole genome shotgun (WGS) entry which is preliminary data.</text>
</comment>
<dbReference type="SUPFAM" id="SSF52540">
    <property type="entry name" value="P-loop containing nucleoside triphosphate hydrolases"/>
    <property type="match status" value="1"/>
</dbReference>
<dbReference type="PANTHER" id="PTHR11070:SF3">
    <property type="entry name" value="DNA 3'-5' HELICASE"/>
    <property type="match status" value="1"/>
</dbReference>
<evidence type="ECO:0000256" key="10">
    <source>
        <dbReference type="PROSITE-ProRule" id="PRU00560"/>
    </source>
</evidence>
<dbReference type="Proteomes" id="UP000178602">
    <property type="component" value="Unassembled WGS sequence"/>
</dbReference>
<evidence type="ECO:0000256" key="9">
    <source>
        <dbReference type="ARBA" id="ARBA00048988"/>
    </source>
</evidence>
<dbReference type="EMBL" id="MEUG01000001">
    <property type="protein sequence ID" value="OGC28406.1"/>
    <property type="molecule type" value="Genomic_DNA"/>
</dbReference>
<keyword evidence="3 10" id="KW-0378">Hydrolase</keyword>
<evidence type="ECO:0000256" key="4">
    <source>
        <dbReference type="ARBA" id="ARBA00022806"/>
    </source>
</evidence>
<dbReference type="GO" id="GO:0005524">
    <property type="term" value="F:ATP binding"/>
    <property type="evidence" value="ECO:0007669"/>
    <property type="project" value="UniProtKB-UniRule"/>
</dbReference>
<organism evidence="13 14">
    <name type="scientific">candidate division WOR-1 bacterium RIFOXYC12_FULL_54_18</name>
    <dbReference type="NCBI Taxonomy" id="1802584"/>
    <lineage>
        <taxon>Bacteria</taxon>
        <taxon>Bacillati</taxon>
        <taxon>Saganbacteria</taxon>
    </lineage>
</organism>
<dbReference type="Pfam" id="PF00580">
    <property type="entry name" value="UvrD-helicase"/>
    <property type="match status" value="1"/>
</dbReference>
<dbReference type="InterPro" id="IPR014017">
    <property type="entry name" value="DNA_helicase_UvrD-like_C"/>
</dbReference>
<dbReference type="AlphaFoldDB" id="A0A1F4T718"/>
<dbReference type="PANTHER" id="PTHR11070">
    <property type="entry name" value="UVRD / RECB / PCRA DNA HELICASE FAMILY MEMBER"/>
    <property type="match status" value="1"/>
</dbReference>